<organism evidence="1 2">
    <name type="scientific">Candidatus Methanogaster sp</name>
    <dbReference type="NCBI Taxonomy" id="3386292"/>
    <lineage>
        <taxon>Archaea</taxon>
        <taxon>Methanobacteriati</taxon>
        <taxon>Methanobacteriota</taxon>
        <taxon>Stenosarchaea group</taxon>
        <taxon>Methanomicrobia</taxon>
        <taxon>Methanosarcinales</taxon>
        <taxon>ANME-2 cluster</taxon>
        <taxon>Candidatus Methanogasteraceae</taxon>
        <taxon>Candidatus Methanogaster</taxon>
    </lineage>
</organism>
<accession>A0AC61L4E7</accession>
<reference evidence="1" key="1">
    <citation type="submission" date="2018-01" db="EMBL/GenBank/DDBJ databases">
        <authorList>
            <person name="Krukenberg V."/>
        </authorList>
    </citation>
    <scope>NUCLEOTIDE SEQUENCE</scope>
    <source>
        <strain evidence="1">E20ANME2</strain>
    </source>
</reference>
<comment type="caution">
    <text evidence="1">The sequence shown here is derived from an EMBL/GenBank/DDBJ whole genome shotgun (WGS) entry which is preliminary data.</text>
</comment>
<evidence type="ECO:0000313" key="1">
    <source>
        <dbReference type="EMBL" id="PXF61317.1"/>
    </source>
</evidence>
<protein>
    <submittedName>
        <fullName evidence="1">Uncharacterized protein</fullName>
    </submittedName>
</protein>
<dbReference type="Proteomes" id="UP000248329">
    <property type="component" value="Unassembled WGS sequence"/>
</dbReference>
<name>A0AC61L4E7_9EURY</name>
<gene>
    <name evidence="1" type="ORF">C4B59_05030</name>
</gene>
<dbReference type="EMBL" id="PQXF01000006">
    <property type="protein sequence ID" value="PXF61317.1"/>
    <property type="molecule type" value="Genomic_DNA"/>
</dbReference>
<proteinExistence type="predicted"/>
<sequence>MADTKEIHQLEVSDLFFGLLFISAVVIGAFSNILEDCTFTPYENWKGKRYMRIENHESLKSLIEGFWWIFNFFRVDRDMAKENPFQKILKNRHDLLRSAYTVDEKAISEPWLPPLFLRVLRTKSHVLFGLGLFKCCTIPFVNIRGYLIEISREIYGLMAKNENDFKKMSNRL</sequence>
<evidence type="ECO:0000313" key="2">
    <source>
        <dbReference type="Proteomes" id="UP000248329"/>
    </source>
</evidence>